<reference evidence="1 2" key="1">
    <citation type="journal article" date="2020" name="Int. J. Syst. Evol. Microbiol.">
        <title>Novel acetic acid bacteria from cider fermentations: Acetobacter conturbans sp. nov. and Acetobacter fallax sp. nov.</title>
        <authorList>
            <person name="Sombolestani A.S."/>
            <person name="Cleenwerck I."/>
            <person name="Cnockaert M."/>
            <person name="Borremans W."/>
            <person name="Wieme A.D."/>
            <person name="De Vuyst L."/>
            <person name="Vandamme P."/>
        </authorList>
    </citation>
    <scope>NUCLEOTIDE SEQUENCE [LARGE SCALE GENOMIC DNA]</scope>
    <source>
        <strain evidence="1 2">LMG 30640</strain>
    </source>
</reference>
<keyword evidence="2" id="KW-1185">Reference proteome</keyword>
<evidence type="ECO:0000313" key="2">
    <source>
        <dbReference type="Proteomes" id="UP000635278"/>
    </source>
</evidence>
<dbReference type="Proteomes" id="UP000635278">
    <property type="component" value="Unassembled WGS sequence"/>
</dbReference>
<gene>
    <name evidence="1" type="ORF">GOB93_14190</name>
</gene>
<name>A0ABX0JSJ3_9PROT</name>
<protein>
    <recommendedName>
        <fullName evidence="3">HTH cro/C1-type domain-containing protein</fullName>
    </recommendedName>
</protein>
<dbReference type="RefSeq" id="WP_206752616.1">
    <property type="nucleotide sequence ID" value="NZ_WOTB01000020.1"/>
</dbReference>
<dbReference type="EMBL" id="WOTB01000020">
    <property type="protein sequence ID" value="NHN85782.1"/>
    <property type="molecule type" value="Genomic_DNA"/>
</dbReference>
<proteinExistence type="predicted"/>
<organism evidence="1 2">
    <name type="scientific">Acetobacter musti</name>
    <dbReference type="NCBI Taxonomy" id="864732"/>
    <lineage>
        <taxon>Bacteria</taxon>
        <taxon>Pseudomonadati</taxon>
        <taxon>Pseudomonadota</taxon>
        <taxon>Alphaproteobacteria</taxon>
        <taxon>Acetobacterales</taxon>
        <taxon>Acetobacteraceae</taxon>
        <taxon>Acetobacter</taxon>
    </lineage>
</organism>
<sequence length="81" mass="8907">MNSPISFDSMRKVLRYDVAGSGGQSAWAQKHGICVSTVCEILNNKREPTEAVINALGYVVRPMCFPVKEGAKVCTRSECDR</sequence>
<comment type="caution">
    <text evidence="1">The sequence shown here is derived from an EMBL/GenBank/DDBJ whole genome shotgun (WGS) entry which is preliminary data.</text>
</comment>
<accession>A0ABX0JSJ3</accession>
<evidence type="ECO:0008006" key="3">
    <source>
        <dbReference type="Google" id="ProtNLM"/>
    </source>
</evidence>
<evidence type="ECO:0000313" key="1">
    <source>
        <dbReference type="EMBL" id="NHN85782.1"/>
    </source>
</evidence>